<gene>
    <name evidence="2" type="ORF">H8L32_17575</name>
</gene>
<dbReference type="InterPro" id="IPR011044">
    <property type="entry name" value="Quino_amine_DH_bsu"/>
</dbReference>
<reference evidence="2 3" key="1">
    <citation type="submission" date="2020-08" db="EMBL/GenBank/DDBJ databases">
        <title>Novel species isolated from subtropical streams in China.</title>
        <authorList>
            <person name="Lu H."/>
        </authorList>
    </citation>
    <scope>NUCLEOTIDE SEQUENCE [LARGE SCALE GENOMIC DNA]</scope>
    <source>
        <strain evidence="2 3">CY18W</strain>
    </source>
</reference>
<protein>
    <submittedName>
        <fullName evidence="2">Esterase-like activity of phytase family protein</fullName>
    </submittedName>
</protein>
<dbReference type="Pfam" id="PF13449">
    <property type="entry name" value="Phytase-like"/>
    <property type="match status" value="1"/>
</dbReference>
<evidence type="ECO:0000313" key="2">
    <source>
        <dbReference type="EMBL" id="MBC3919304.1"/>
    </source>
</evidence>
<dbReference type="PANTHER" id="PTHR37957">
    <property type="entry name" value="BLR7070 PROTEIN"/>
    <property type="match status" value="1"/>
</dbReference>
<dbReference type="EMBL" id="JACOGF010000009">
    <property type="protein sequence ID" value="MBC3919304.1"/>
    <property type="molecule type" value="Genomic_DNA"/>
</dbReference>
<name>A0ABR6ZUJ7_9BURK</name>
<sequence length="383" mass="42497">MLVLISACVSDSTVGKVANTEVNKTRENTVQHTVGSLRFIGEQRIPLKAIYADTVVGGLSGIDYDARTETWILESDDRSEYSPARFYTATLNYDQHAFTSVTLTGVHFFKQSNGKNYPDAKLFEKEGGEVADIESIRFDPLDDSIWYASEGSRKLGLNPFIRQAKRDGSYLSTLPTPAMLNVSPNEETGSRNNLSFEGLSFSPDGKYLWLGMETAIYQDGPVATVDKGAVSRITRFDRKGKVFEQYAYPLDPIQVAAAPGRFSDNGLSEVLAVNEHQLLVLERSGVQDATGVFKFYIRLYEMDIHGATDIKDIASLKKAKYVPVQKRLVLNLNEAGLPKIDNIEGIAWGHKLPNGHDTIVLVSDDNFDQTQVTQLLVFEVLPK</sequence>
<feature type="domain" description="Phytase-like" evidence="1">
    <location>
        <begin position="55"/>
        <end position="367"/>
    </location>
</feature>
<evidence type="ECO:0000313" key="3">
    <source>
        <dbReference type="Proteomes" id="UP000650424"/>
    </source>
</evidence>
<comment type="caution">
    <text evidence="2">The sequence shown here is derived from an EMBL/GenBank/DDBJ whole genome shotgun (WGS) entry which is preliminary data.</text>
</comment>
<accession>A0ABR6ZUJ7</accession>
<dbReference type="PANTHER" id="PTHR37957:SF1">
    <property type="entry name" value="PHYTASE-LIKE DOMAIN-CONTAINING PROTEIN"/>
    <property type="match status" value="1"/>
</dbReference>
<dbReference type="SUPFAM" id="SSF50969">
    <property type="entry name" value="YVTN repeat-like/Quinoprotein amine dehydrogenase"/>
    <property type="match status" value="1"/>
</dbReference>
<proteinExistence type="predicted"/>
<organism evidence="2 3">
    <name type="scientific">Undibacterium hunanense</name>
    <dbReference type="NCBI Taxonomy" id="2762292"/>
    <lineage>
        <taxon>Bacteria</taxon>
        <taxon>Pseudomonadati</taxon>
        <taxon>Pseudomonadota</taxon>
        <taxon>Betaproteobacteria</taxon>
        <taxon>Burkholderiales</taxon>
        <taxon>Oxalobacteraceae</taxon>
        <taxon>Undibacterium</taxon>
    </lineage>
</organism>
<evidence type="ECO:0000259" key="1">
    <source>
        <dbReference type="Pfam" id="PF13449"/>
    </source>
</evidence>
<keyword evidence="3" id="KW-1185">Reference proteome</keyword>
<dbReference type="InterPro" id="IPR027372">
    <property type="entry name" value="Phytase-like_dom"/>
</dbReference>
<dbReference type="Proteomes" id="UP000650424">
    <property type="component" value="Unassembled WGS sequence"/>
</dbReference>